<proteinExistence type="predicted"/>
<dbReference type="EMBL" id="CP000853">
    <property type="protein sequence ID" value="ABW20366.1"/>
    <property type="molecule type" value="Genomic_DNA"/>
</dbReference>
<dbReference type="AlphaFoldDB" id="A8MKN4"/>
<dbReference type="InterPro" id="IPR010982">
    <property type="entry name" value="Lambda_DNA-bd_dom_sf"/>
</dbReference>
<dbReference type="eggNOG" id="COG3093">
    <property type="taxonomic scope" value="Bacteria"/>
</dbReference>
<evidence type="ECO:0000313" key="2">
    <source>
        <dbReference type="EMBL" id="ABW20366.1"/>
    </source>
</evidence>
<evidence type="ECO:0000259" key="1">
    <source>
        <dbReference type="Pfam" id="PF01381"/>
    </source>
</evidence>
<dbReference type="OrthoDB" id="2736986at2"/>
<dbReference type="InterPro" id="IPR001387">
    <property type="entry name" value="Cro/C1-type_HTH"/>
</dbReference>
<gene>
    <name evidence="2" type="ordered locus">Clos_2837</name>
</gene>
<name>A8MKN4_ALKOO</name>
<dbReference type="RefSeq" id="WP_012160673.1">
    <property type="nucleotide sequence ID" value="NC_009922.1"/>
</dbReference>
<keyword evidence="3" id="KW-1185">Reference proteome</keyword>
<organism evidence="2 3">
    <name type="scientific">Alkaliphilus oremlandii (strain OhILAs)</name>
    <name type="common">Clostridium oremlandii (strain OhILAs)</name>
    <dbReference type="NCBI Taxonomy" id="350688"/>
    <lineage>
        <taxon>Bacteria</taxon>
        <taxon>Bacillati</taxon>
        <taxon>Bacillota</taxon>
        <taxon>Clostridia</taxon>
        <taxon>Peptostreptococcales</taxon>
        <taxon>Natronincolaceae</taxon>
        <taxon>Alkaliphilus</taxon>
    </lineage>
</organism>
<dbReference type="KEGG" id="aoe:Clos_2837"/>
<accession>A8MKN4</accession>
<dbReference type="SUPFAM" id="SSF47413">
    <property type="entry name" value="lambda repressor-like DNA-binding domains"/>
    <property type="match status" value="1"/>
</dbReference>
<feature type="domain" description="HTH cro/C1-type" evidence="1">
    <location>
        <begin position="14"/>
        <end position="46"/>
    </location>
</feature>
<dbReference type="Gene3D" id="1.10.260.40">
    <property type="entry name" value="lambda repressor-like DNA-binding domains"/>
    <property type="match status" value="1"/>
</dbReference>
<dbReference type="Pfam" id="PF01381">
    <property type="entry name" value="HTH_3"/>
    <property type="match status" value="1"/>
</dbReference>
<protein>
    <recommendedName>
        <fullName evidence="1">HTH cro/C1-type domain-containing protein</fullName>
    </recommendedName>
</protein>
<dbReference type="GO" id="GO:0003677">
    <property type="term" value="F:DNA binding"/>
    <property type="evidence" value="ECO:0007669"/>
    <property type="project" value="InterPro"/>
</dbReference>
<evidence type="ECO:0000313" key="3">
    <source>
        <dbReference type="Proteomes" id="UP000000269"/>
    </source>
</evidence>
<dbReference type="HOGENOM" id="CLU_192101_2_0_9"/>
<dbReference type="Proteomes" id="UP000000269">
    <property type="component" value="Chromosome"/>
</dbReference>
<reference evidence="3" key="1">
    <citation type="submission" date="2007-10" db="EMBL/GenBank/DDBJ databases">
        <title>Complete genome of Alkaliphilus oremlandii OhILAs.</title>
        <authorList>
            <person name="Copeland A."/>
            <person name="Lucas S."/>
            <person name="Lapidus A."/>
            <person name="Barry K."/>
            <person name="Detter J.C."/>
            <person name="Glavina del Rio T."/>
            <person name="Hammon N."/>
            <person name="Israni S."/>
            <person name="Dalin E."/>
            <person name="Tice H."/>
            <person name="Pitluck S."/>
            <person name="Chain P."/>
            <person name="Malfatti S."/>
            <person name="Shin M."/>
            <person name="Vergez L."/>
            <person name="Schmutz J."/>
            <person name="Larimer F."/>
            <person name="Land M."/>
            <person name="Hauser L."/>
            <person name="Kyrpides N."/>
            <person name="Mikhailova N."/>
            <person name="Stolz J.F."/>
            <person name="Dawson A."/>
            <person name="Fisher E."/>
            <person name="Crable B."/>
            <person name="Perera E."/>
            <person name="Lisak J."/>
            <person name="Ranganathan M."/>
            <person name="Basu P."/>
            <person name="Richardson P."/>
        </authorList>
    </citation>
    <scope>NUCLEOTIDE SEQUENCE [LARGE SCALE GENOMIC DNA]</scope>
    <source>
        <strain evidence="3">OhILAs</strain>
    </source>
</reference>
<sequence>MRKRKLTDFGELVKLRLFQLNMTQKNLAARVGTSEEYLSMILYGERSGKKYKDKIKSVLFDGNEELNQKQKK</sequence>